<proteinExistence type="inferred from homology"/>
<dbReference type="Gene3D" id="3.40.50.300">
    <property type="entry name" value="P-loop containing nucleotide triphosphate hydrolases"/>
    <property type="match status" value="1"/>
</dbReference>
<keyword evidence="4 10" id="KW-0808">Transferase</keyword>
<gene>
    <name evidence="12" type="ORF">AD945_15440</name>
</gene>
<dbReference type="AlphaFoldDB" id="A0A149TFH8"/>
<evidence type="ECO:0000313" key="13">
    <source>
        <dbReference type="Proteomes" id="UP000075636"/>
    </source>
</evidence>
<organism evidence="12 13">
    <name type="scientific">Gluconobacter albidus</name>
    <dbReference type="NCBI Taxonomy" id="318683"/>
    <lineage>
        <taxon>Bacteria</taxon>
        <taxon>Pseudomonadati</taxon>
        <taxon>Pseudomonadota</taxon>
        <taxon>Alphaproteobacteria</taxon>
        <taxon>Acetobacterales</taxon>
        <taxon>Acetobacteraceae</taxon>
        <taxon>Gluconobacter</taxon>
    </lineage>
</organism>
<evidence type="ECO:0000256" key="5">
    <source>
        <dbReference type="ARBA" id="ARBA00022741"/>
    </source>
</evidence>
<dbReference type="EMBL" id="LHZR01000113">
    <property type="protein sequence ID" value="KXV46358.1"/>
    <property type="molecule type" value="Genomic_DNA"/>
</dbReference>
<dbReference type="PANTHER" id="PTHR11441:SF0">
    <property type="entry name" value="THYMIDINE KINASE, CYTOSOLIC"/>
    <property type="match status" value="1"/>
</dbReference>
<dbReference type="GO" id="GO:0004797">
    <property type="term" value="F:thymidine kinase activity"/>
    <property type="evidence" value="ECO:0007669"/>
    <property type="project" value="UniProtKB-EC"/>
</dbReference>
<dbReference type="PATRIC" id="fig|318683.6.peg.964"/>
<evidence type="ECO:0000256" key="8">
    <source>
        <dbReference type="PIRSR" id="PIRSR035805-1"/>
    </source>
</evidence>
<dbReference type="STRING" id="318683.A0U94_08365"/>
<evidence type="ECO:0000256" key="11">
    <source>
        <dbReference type="RuleBase" id="RU004165"/>
    </source>
</evidence>
<feature type="binding site" evidence="9">
    <location>
        <position position="166"/>
    </location>
    <ligand>
        <name>substrate</name>
    </ligand>
</feature>
<comment type="similarity">
    <text evidence="1 11">Belongs to the thymidine kinase family.</text>
</comment>
<evidence type="ECO:0000256" key="7">
    <source>
        <dbReference type="ARBA" id="ARBA00022840"/>
    </source>
</evidence>
<comment type="caution">
    <text evidence="12">The sequence shown here is derived from an EMBL/GenBank/DDBJ whole genome shotgun (WGS) entry which is preliminary data.</text>
</comment>
<evidence type="ECO:0000256" key="1">
    <source>
        <dbReference type="ARBA" id="ARBA00007587"/>
    </source>
</evidence>
<evidence type="ECO:0000256" key="6">
    <source>
        <dbReference type="ARBA" id="ARBA00022777"/>
    </source>
</evidence>
<dbReference type="EC" id="2.7.1.21" evidence="2 10"/>
<name>A0A149TFH8_9PROT</name>
<keyword evidence="7 10" id="KW-0067">ATP-binding</keyword>
<accession>A0A149TFH8</accession>
<evidence type="ECO:0000256" key="3">
    <source>
        <dbReference type="ARBA" id="ARBA00022634"/>
    </source>
</evidence>
<dbReference type="SUPFAM" id="SSF57716">
    <property type="entry name" value="Glucocorticoid receptor-like (DNA-binding domain)"/>
    <property type="match status" value="1"/>
</dbReference>
<dbReference type="GO" id="GO:0046104">
    <property type="term" value="P:thymidine metabolic process"/>
    <property type="evidence" value="ECO:0007669"/>
    <property type="project" value="TreeGrafter"/>
</dbReference>
<dbReference type="InterPro" id="IPR001267">
    <property type="entry name" value="Thymidine_kinase"/>
</dbReference>
<dbReference type="RefSeq" id="WP_062110164.1">
    <property type="nucleotide sequence ID" value="NZ_LHZR01000113.1"/>
</dbReference>
<feature type="active site" description="Proton acceptor" evidence="8">
    <location>
        <position position="77"/>
    </location>
</feature>
<dbReference type="Proteomes" id="UP000075636">
    <property type="component" value="Unassembled WGS sequence"/>
</dbReference>
<sequence length="188" mass="20740">MTVRGRLVVYVGPMFAGKSAHLIAAAKKQADVLALKPGFDTRDGSELVSRDGSHLAAVSVNVWPAEAHRYSHVVLDEGQFWVSPHYRGDIVQDIQKVRAQGVDVTVGGLDTDYRRIPFDVMERLRDEADEVIVLTARCHVCGAPAAWTAKTHDTGHLLETGDQELYEARCDAHWTLPEAAQKRGSGRR</sequence>
<evidence type="ECO:0000256" key="10">
    <source>
        <dbReference type="RuleBase" id="RU000544"/>
    </source>
</evidence>
<evidence type="ECO:0000256" key="9">
    <source>
        <dbReference type="PIRSR" id="PIRSR035805-2"/>
    </source>
</evidence>
<keyword evidence="3 10" id="KW-0237">DNA synthesis</keyword>
<dbReference type="PIRSF" id="PIRSF035805">
    <property type="entry name" value="TK_cell"/>
    <property type="match status" value="1"/>
</dbReference>
<dbReference type="OrthoDB" id="9781579at2"/>
<protein>
    <recommendedName>
        <fullName evidence="2 10">Thymidine kinase</fullName>
        <ecNumber evidence="2 10">2.7.1.21</ecNumber>
    </recommendedName>
</protein>
<dbReference type="Pfam" id="PF00265">
    <property type="entry name" value="TK"/>
    <property type="match status" value="1"/>
</dbReference>
<evidence type="ECO:0000256" key="4">
    <source>
        <dbReference type="ARBA" id="ARBA00022679"/>
    </source>
</evidence>
<dbReference type="SUPFAM" id="SSF52540">
    <property type="entry name" value="P-loop containing nucleoside triphosphate hydrolases"/>
    <property type="match status" value="1"/>
</dbReference>
<evidence type="ECO:0000313" key="12">
    <source>
        <dbReference type="EMBL" id="KXV46358.1"/>
    </source>
</evidence>
<keyword evidence="5 10" id="KW-0547">Nucleotide-binding</keyword>
<comment type="catalytic activity">
    <reaction evidence="10">
        <text>thymidine + ATP = dTMP + ADP + H(+)</text>
        <dbReference type="Rhea" id="RHEA:19129"/>
        <dbReference type="ChEBI" id="CHEBI:15378"/>
        <dbReference type="ChEBI" id="CHEBI:17748"/>
        <dbReference type="ChEBI" id="CHEBI:30616"/>
        <dbReference type="ChEBI" id="CHEBI:63528"/>
        <dbReference type="ChEBI" id="CHEBI:456216"/>
        <dbReference type="EC" id="2.7.1.21"/>
    </reaction>
</comment>
<keyword evidence="6 10" id="KW-0418">Kinase</keyword>
<dbReference type="Gene3D" id="3.30.60.20">
    <property type="match status" value="1"/>
</dbReference>
<dbReference type="GO" id="GO:0071897">
    <property type="term" value="P:DNA biosynthetic process"/>
    <property type="evidence" value="ECO:0007669"/>
    <property type="project" value="UniProtKB-KW"/>
</dbReference>
<reference evidence="12 13" key="1">
    <citation type="submission" date="2015-06" db="EMBL/GenBank/DDBJ databases">
        <title>Improved classification and identification of acetic acid bacteria using matrix-assisted laser desorption/ionization time-of-flight mass spectrometry; Gluconobacter nephelii and Gluconobacter uchimurae are later heterotypic synonyms of Gluconobacter japonicus and Gluconobacter oxydans, respectively.</title>
        <authorList>
            <person name="Li L."/>
            <person name="Cleenwerck I."/>
            <person name="De Vuyst L."/>
            <person name="Vandamme P."/>
        </authorList>
    </citation>
    <scope>NUCLEOTIDE SEQUENCE [LARGE SCALE GENOMIC DNA]</scope>
    <source>
        <strain evidence="12 13">LMG 1768</strain>
    </source>
</reference>
<dbReference type="GO" id="GO:0005524">
    <property type="term" value="F:ATP binding"/>
    <property type="evidence" value="ECO:0007669"/>
    <property type="project" value="UniProtKB-KW"/>
</dbReference>
<dbReference type="PANTHER" id="PTHR11441">
    <property type="entry name" value="THYMIDINE KINASE"/>
    <property type="match status" value="1"/>
</dbReference>
<dbReference type="InterPro" id="IPR027417">
    <property type="entry name" value="P-loop_NTPase"/>
</dbReference>
<evidence type="ECO:0000256" key="2">
    <source>
        <dbReference type="ARBA" id="ARBA00012118"/>
    </source>
</evidence>